<protein>
    <recommendedName>
        <fullName evidence="6">Fibronectin type-III domain-containing protein</fullName>
    </recommendedName>
</protein>
<feature type="region of interest" description="Disordered" evidence="2">
    <location>
        <begin position="451"/>
        <end position="476"/>
    </location>
</feature>
<feature type="compositionally biased region" description="Polar residues" evidence="2">
    <location>
        <begin position="823"/>
        <end position="840"/>
    </location>
</feature>
<gene>
    <name evidence="4" type="ORF">HK105_205744</name>
</gene>
<comment type="caution">
    <text evidence="4">The sequence shown here is derived from an EMBL/GenBank/DDBJ whole genome shotgun (WGS) entry which is preliminary data.</text>
</comment>
<evidence type="ECO:0000256" key="1">
    <source>
        <dbReference type="SAM" id="Coils"/>
    </source>
</evidence>
<feature type="region of interest" description="Disordered" evidence="2">
    <location>
        <begin position="823"/>
        <end position="857"/>
    </location>
</feature>
<feature type="region of interest" description="Disordered" evidence="2">
    <location>
        <begin position="868"/>
        <end position="887"/>
    </location>
</feature>
<feature type="transmembrane region" description="Helical" evidence="3">
    <location>
        <begin position="204"/>
        <end position="223"/>
    </location>
</feature>
<feature type="transmembrane region" description="Helical" evidence="3">
    <location>
        <begin position="120"/>
        <end position="140"/>
    </location>
</feature>
<keyword evidence="3" id="KW-0812">Transmembrane</keyword>
<dbReference type="Proteomes" id="UP001527925">
    <property type="component" value="Unassembled WGS sequence"/>
</dbReference>
<keyword evidence="5" id="KW-1185">Reference proteome</keyword>
<keyword evidence="1" id="KW-0175">Coiled coil</keyword>
<feature type="compositionally biased region" description="Low complexity" evidence="2">
    <location>
        <begin position="1231"/>
        <end position="1242"/>
    </location>
</feature>
<reference evidence="4 5" key="1">
    <citation type="submission" date="2023-09" db="EMBL/GenBank/DDBJ databases">
        <title>Pangenome analysis of Batrachochytrium dendrobatidis and related Chytrids.</title>
        <authorList>
            <person name="Yacoub M.N."/>
            <person name="Stajich J.E."/>
            <person name="James T.Y."/>
        </authorList>
    </citation>
    <scope>NUCLEOTIDE SEQUENCE [LARGE SCALE GENOMIC DNA]</scope>
    <source>
        <strain evidence="4 5">JEL0888</strain>
    </source>
</reference>
<feature type="region of interest" description="Disordered" evidence="2">
    <location>
        <begin position="1227"/>
        <end position="1334"/>
    </location>
</feature>
<organism evidence="4 5">
    <name type="scientific">Polyrhizophydium stewartii</name>
    <dbReference type="NCBI Taxonomy" id="2732419"/>
    <lineage>
        <taxon>Eukaryota</taxon>
        <taxon>Fungi</taxon>
        <taxon>Fungi incertae sedis</taxon>
        <taxon>Chytridiomycota</taxon>
        <taxon>Chytridiomycota incertae sedis</taxon>
        <taxon>Chytridiomycetes</taxon>
        <taxon>Rhizophydiales</taxon>
        <taxon>Rhizophydiales incertae sedis</taxon>
        <taxon>Polyrhizophydium</taxon>
    </lineage>
</organism>
<feature type="region of interest" description="Disordered" evidence="2">
    <location>
        <begin position="348"/>
        <end position="375"/>
    </location>
</feature>
<feature type="compositionally biased region" description="Polar residues" evidence="2">
    <location>
        <begin position="656"/>
        <end position="685"/>
    </location>
</feature>
<evidence type="ECO:0000256" key="2">
    <source>
        <dbReference type="SAM" id="MobiDB-lite"/>
    </source>
</evidence>
<sequence length="1353" mass="142318">MASTQALAVAASGLLAVRSFAGRFAARRPWLRIPAFHGVVHWDPPAMPDYGPVRDQLERQHYFDDTPADRRAVIDRDLDDLALAKWAVANMSSLLTSFPLEWLMFAVYSVLVLRQAFRQLGFFATLGLYTFVLSADTLFFLLMPYAVTSCMASVFVQLLFFWSATHLQFSGSATSQMRLAVIAATLVLRFAFLSSIRLTPAPAVIMAPLAAHCASFGFFFCLWKLLSSSYANIDAVGWLFDVAIPAAPTILVTQVSDSSFCIQCIHPKQARPGVSPSPTKCLSHMAIEINGVVIGEIRPTESSLLVQNLTSDSPYRVRVWAVSASKRNRAISNTIRLVLPNASLPNLGSVDPVADPDGSIDSNVSRPAEHDSHVHKSDYLAEASTEHSQNTQASAAAPSVSLDRAKLLAEYHAVLSQQQQLAEMLRSSTESFSEEEERLRSQLASLKEAKKLSDARRNELRARSKQLEESKRDADASKIRVDREIRALDRERSNLYDKCEALKKECAECTNEIERVESSSSEQWKRHQAETADIERQIKELQNQIELATKEHESQKLLVDNLASFDAKRRVVLSGIERETETLIHSTKELRDQETRLQERVRQLREQRAELLREQQSIQAALREEGKVKIALLQQISVAKRSAEQPHAEVGLTEHAMSQPQQQIERPASSERSPTESARPGQQGTRKAKPDRLRNHEQRHSADFASTAPAVPALSAEPAAAPPVLPSPNIASAPASAPAALDSLPMPVGPPQSPLGIPASLSQPSRSAFTPIHASLARTAAPPLQAHASATNSLLDPSAASPASESLLYYSFSPQLSRLSFAKSGTPSASLSSPRATTKSAPLHSASSAGNSVSSPLQVSQTQLALLSAGAGTPSPPPASTSALASTSAPPAMVLAIGRPKSGSGGPLPTAGSMAAESALLSFAPLPPKQPVSAAPGSVTAASAMRDLAPHDTQPADVTQSLLAALASAGQGFGRRGGSGSFGGRGLPGASSLGGSRQASIGSGILGDPTRAFSDRHGLGMRGPAELDVTMQPSGVDGASGLGTGSGVGRGGMGSSALMQGFGGGFGGLDDLDSLASVGPLASIDLDGADDMHGRASSSELAAGVSRRSMDALGSHHLGSIGGGIGGAASRSGPGGFGSLGGLGNVGGLGHLGMLDDQIHAADQGMRRGGLGGKRGSLGALQGLDDFSDDLGVLDSLGPLDGMAQHHRGFDSLDALSARHAMSGLGGAIGQAGSSPSPAQSPRLPSAHAYMPAGPSRLKHSAPGAPISPRDGRGDDFGHPHQLRRHSHSLPFEPKKQQDPAMSFSPFGQPFSGQAQWGDRMAAASASVAPASEGPAAALSLFGEAPWADERKQ</sequence>
<feature type="compositionally biased region" description="Low complexity" evidence="2">
    <location>
        <begin position="845"/>
        <end position="855"/>
    </location>
</feature>
<evidence type="ECO:0000313" key="4">
    <source>
        <dbReference type="EMBL" id="KAL2914812.1"/>
    </source>
</evidence>
<feature type="region of interest" description="Disordered" evidence="2">
    <location>
        <begin position="742"/>
        <end position="764"/>
    </location>
</feature>
<accession>A0ABR4N5J8</accession>
<keyword evidence="3" id="KW-1133">Transmembrane helix</keyword>
<feature type="transmembrane region" description="Helical" evidence="3">
    <location>
        <begin position="179"/>
        <end position="198"/>
    </location>
</feature>
<feature type="transmembrane region" description="Helical" evidence="3">
    <location>
        <begin position="94"/>
        <end position="113"/>
    </location>
</feature>
<name>A0ABR4N5J8_9FUNG</name>
<feature type="region of interest" description="Disordered" evidence="2">
    <location>
        <begin position="976"/>
        <end position="1008"/>
    </location>
</feature>
<feature type="region of interest" description="Disordered" evidence="2">
    <location>
        <begin position="644"/>
        <end position="705"/>
    </location>
</feature>
<feature type="coiled-coil region" evidence="1">
    <location>
        <begin position="587"/>
        <end position="624"/>
    </location>
</feature>
<feature type="compositionally biased region" description="Gly residues" evidence="2">
    <location>
        <begin position="976"/>
        <end position="987"/>
    </location>
</feature>
<evidence type="ECO:0000313" key="5">
    <source>
        <dbReference type="Proteomes" id="UP001527925"/>
    </source>
</evidence>
<proteinExistence type="predicted"/>
<feature type="transmembrane region" description="Helical" evidence="3">
    <location>
        <begin position="146"/>
        <end position="167"/>
    </location>
</feature>
<feature type="compositionally biased region" description="Basic and acidic residues" evidence="2">
    <location>
        <begin position="1270"/>
        <end position="1279"/>
    </location>
</feature>
<keyword evidence="3" id="KW-0472">Membrane</keyword>
<feature type="compositionally biased region" description="Low complexity" evidence="2">
    <location>
        <begin position="1322"/>
        <end position="1334"/>
    </location>
</feature>
<feature type="transmembrane region" description="Helical" evidence="3">
    <location>
        <begin position="235"/>
        <end position="255"/>
    </location>
</feature>
<evidence type="ECO:0000256" key="3">
    <source>
        <dbReference type="SAM" id="Phobius"/>
    </source>
</evidence>
<feature type="compositionally biased region" description="Basic and acidic residues" evidence="2">
    <location>
        <begin position="688"/>
        <end position="702"/>
    </location>
</feature>
<evidence type="ECO:0008006" key="6">
    <source>
        <dbReference type="Google" id="ProtNLM"/>
    </source>
</evidence>
<dbReference type="EMBL" id="JADGIZ020000030">
    <property type="protein sequence ID" value="KAL2914812.1"/>
    <property type="molecule type" value="Genomic_DNA"/>
</dbReference>